<dbReference type="Proteomes" id="UP000015453">
    <property type="component" value="Unassembled WGS sequence"/>
</dbReference>
<dbReference type="Gene3D" id="1.25.40.180">
    <property type="match status" value="1"/>
</dbReference>
<dbReference type="InterPro" id="IPR003891">
    <property type="entry name" value="Initiation_fac_eIF4g_MI"/>
</dbReference>
<dbReference type="PANTHER" id="PTHR18034:SF4">
    <property type="entry name" value="NUCLEOLAR MIF4G DOMAIN-CONTAINING PROTEIN 1"/>
    <property type="match status" value="1"/>
</dbReference>
<dbReference type="SUPFAM" id="SSF48371">
    <property type="entry name" value="ARM repeat"/>
    <property type="match status" value="1"/>
</dbReference>
<evidence type="ECO:0000256" key="3">
    <source>
        <dbReference type="ARBA" id="ARBA00022845"/>
    </source>
</evidence>
<dbReference type="PANTHER" id="PTHR18034">
    <property type="entry name" value="CELL CYCLE CONTROL PROTEIN CWF22-RELATED"/>
    <property type="match status" value="1"/>
</dbReference>
<feature type="compositionally biased region" description="Acidic residues" evidence="5">
    <location>
        <begin position="75"/>
        <end position="103"/>
    </location>
</feature>
<dbReference type="InterPro" id="IPR016024">
    <property type="entry name" value="ARM-type_fold"/>
</dbReference>
<evidence type="ECO:0000256" key="5">
    <source>
        <dbReference type="SAM" id="MobiDB-lite"/>
    </source>
</evidence>
<name>S8CNZ6_9LAMI</name>
<evidence type="ECO:0000256" key="2">
    <source>
        <dbReference type="ARBA" id="ARBA00006856"/>
    </source>
</evidence>
<dbReference type="SMART" id="SM00544">
    <property type="entry name" value="MA3"/>
    <property type="match status" value="1"/>
</dbReference>
<keyword evidence="8" id="KW-1185">Reference proteome</keyword>
<evidence type="ECO:0000313" key="8">
    <source>
        <dbReference type="Proteomes" id="UP000015453"/>
    </source>
</evidence>
<accession>S8CNZ6</accession>
<dbReference type="SMART" id="SM00543">
    <property type="entry name" value="MIF4G"/>
    <property type="match status" value="1"/>
</dbReference>
<evidence type="ECO:0000256" key="4">
    <source>
        <dbReference type="ARBA" id="ARBA00023242"/>
    </source>
</evidence>
<dbReference type="FunFam" id="1.25.40.180:FF:000043">
    <property type="entry name" value="MIF4G domain-containing protein / MA3 domain-containing protein"/>
    <property type="match status" value="1"/>
</dbReference>
<dbReference type="Pfam" id="PF02847">
    <property type="entry name" value="MA3"/>
    <property type="match status" value="1"/>
</dbReference>
<sequence length="681" mass="76896">SKTTSKTQFFEYLQREMDGNKFSAEEDIATERRLAKKLRLKNGSLGISNDDLDKLLDGVPSVLANPTNSQKHSEESDDMNTEDEDMDNEFSDDEIIGSSEEEATVGGTETELFLDNATEDSRSDTESDVSFERQPAKKRKGEDDTVNISSDSSKKNIDKGVSGSLMLLTEKTNFKCPGKYIAPHLRPRNISESAEHVKIRNRLRGLLNRLSETNLEGITADVCRLFHSVGRSVGSQIISEEVVESCSSGPRGNEQYAAVFAAFVAGMACSVGMDFGAKILDCLAKCFEEEYMKEDNISLQNLTLLLSYIYVFGVCSSELIYDFLIMLGKRLTEVDVSTVLTVLQCCGMKLRADDPVGMKNFISSIQNRAKELKTSAGDEKSKIRNKRMEFMIETICDIKNNKRKTKEDPLQHTRIKKWLQKLRVEDILLRGLKWSKLIDPDKKGQWWLSGLDNPTVGDIKDAVADSAIYREIPENAKMLELAASQRMNTDARRAIFCVIMSGEDYIDAFEKLIRLNLTGKQDREISRVLVECCLQERVFNKYYCILASKLCSYSRNHRTSLQFCLWDHFKELDNMELTRSINLAKFTAEMIGSLSISLGAVKVADLGDPTNLSPKRRMHFGVMFEKLLEFSDELVSKVFARVGTMRDSESFASGIEFFVSRCVVSEKKYLGDKFEIVKRAL</sequence>
<comment type="caution">
    <text evidence="7">The sequence shown here is derived from an EMBL/GenBank/DDBJ whole genome shotgun (WGS) entry which is preliminary data.</text>
</comment>
<comment type="similarity">
    <text evidence="2">Belongs to the CWC22 family.</text>
</comment>
<evidence type="ECO:0000256" key="1">
    <source>
        <dbReference type="ARBA" id="ARBA00004604"/>
    </source>
</evidence>
<dbReference type="PROSITE" id="PS51366">
    <property type="entry name" value="MI"/>
    <property type="match status" value="1"/>
</dbReference>
<feature type="region of interest" description="Disordered" evidence="5">
    <location>
        <begin position="44"/>
        <end position="155"/>
    </location>
</feature>
<gene>
    <name evidence="7" type="ORF">M569_08230</name>
</gene>
<dbReference type="InterPro" id="IPR050781">
    <property type="entry name" value="CWC22_splicing_factor"/>
</dbReference>
<dbReference type="GO" id="GO:0005730">
    <property type="term" value="C:nucleolus"/>
    <property type="evidence" value="ECO:0007669"/>
    <property type="project" value="UniProtKB-SubCell"/>
</dbReference>
<keyword evidence="4" id="KW-0539">Nucleus</keyword>
<dbReference type="EMBL" id="AUSU01003629">
    <property type="protein sequence ID" value="EPS66541.1"/>
    <property type="molecule type" value="Genomic_DNA"/>
</dbReference>
<evidence type="ECO:0000259" key="6">
    <source>
        <dbReference type="PROSITE" id="PS51366"/>
    </source>
</evidence>
<protein>
    <recommendedName>
        <fullName evidence="6">MI domain-containing protein</fullName>
    </recommendedName>
</protein>
<dbReference type="GO" id="GO:0042274">
    <property type="term" value="P:ribosomal small subunit biogenesis"/>
    <property type="evidence" value="ECO:0007669"/>
    <property type="project" value="TreeGrafter"/>
</dbReference>
<keyword evidence="3" id="KW-0810">Translation regulation</keyword>
<dbReference type="Pfam" id="PF02854">
    <property type="entry name" value="MIF4G"/>
    <property type="match status" value="1"/>
</dbReference>
<feature type="non-terminal residue" evidence="7">
    <location>
        <position position="681"/>
    </location>
</feature>
<evidence type="ECO:0000313" key="7">
    <source>
        <dbReference type="EMBL" id="EPS66541.1"/>
    </source>
</evidence>
<feature type="compositionally biased region" description="Basic and acidic residues" evidence="5">
    <location>
        <begin position="119"/>
        <end position="143"/>
    </location>
</feature>
<organism evidence="7 8">
    <name type="scientific">Genlisea aurea</name>
    <dbReference type="NCBI Taxonomy" id="192259"/>
    <lineage>
        <taxon>Eukaryota</taxon>
        <taxon>Viridiplantae</taxon>
        <taxon>Streptophyta</taxon>
        <taxon>Embryophyta</taxon>
        <taxon>Tracheophyta</taxon>
        <taxon>Spermatophyta</taxon>
        <taxon>Magnoliopsida</taxon>
        <taxon>eudicotyledons</taxon>
        <taxon>Gunneridae</taxon>
        <taxon>Pentapetalae</taxon>
        <taxon>asterids</taxon>
        <taxon>lamiids</taxon>
        <taxon>Lamiales</taxon>
        <taxon>Lentibulariaceae</taxon>
        <taxon>Genlisea</taxon>
    </lineage>
</organism>
<dbReference type="AlphaFoldDB" id="S8CNZ6"/>
<reference evidence="7 8" key="1">
    <citation type="journal article" date="2013" name="BMC Genomics">
        <title>The miniature genome of a carnivorous plant Genlisea aurea contains a low number of genes and short non-coding sequences.</title>
        <authorList>
            <person name="Leushkin E.V."/>
            <person name="Sutormin R.A."/>
            <person name="Nabieva E.R."/>
            <person name="Penin A.A."/>
            <person name="Kondrashov A.S."/>
            <person name="Logacheva M.D."/>
        </authorList>
    </citation>
    <scope>NUCLEOTIDE SEQUENCE [LARGE SCALE GENOMIC DNA]</scope>
</reference>
<comment type="subcellular location">
    <subcellularLocation>
        <location evidence="1">Nucleus</location>
        <location evidence="1">Nucleolus</location>
    </subcellularLocation>
</comment>
<dbReference type="InterPro" id="IPR003890">
    <property type="entry name" value="MIF4G-like_typ-3"/>
</dbReference>
<dbReference type="GO" id="GO:0003723">
    <property type="term" value="F:RNA binding"/>
    <property type="evidence" value="ECO:0007669"/>
    <property type="project" value="InterPro"/>
</dbReference>
<proteinExistence type="inferred from homology"/>
<feature type="domain" description="MI" evidence="6">
    <location>
        <begin position="490"/>
        <end position="606"/>
    </location>
</feature>
<dbReference type="GO" id="GO:0006417">
    <property type="term" value="P:regulation of translation"/>
    <property type="evidence" value="ECO:0007669"/>
    <property type="project" value="UniProtKB-KW"/>
</dbReference>
<dbReference type="OrthoDB" id="10260961at2759"/>
<feature type="non-terminal residue" evidence="7">
    <location>
        <position position="1"/>
    </location>
</feature>